<organism evidence="4 5">
    <name type="scientific">Passalora fulva</name>
    <name type="common">Tomato leaf mold</name>
    <name type="synonym">Cladosporium fulvum</name>
    <dbReference type="NCBI Taxonomy" id="5499"/>
    <lineage>
        <taxon>Eukaryota</taxon>
        <taxon>Fungi</taxon>
        <taxon>Dikarya</taxon>
        <taxon>Ascomycota</taxon>
        <taxon>Pezizomycotina</taxon>
        <taxon>Dothideomycetes</taxon>
        <taxon>Dothideomycetidae</taxon>
        <taxon>Mycosphaerellales</taxon>
        <taxon>Mycosphaerellaceae</taxon>
        <taxon>Fulvia</taxon>
    </lineage>
</organism>
<dbReference type="Proteomes" id="UP000756132">
    <property type="component" value="Chromosome 4"/>
</dbReference>
<reference evidence="4" key="1">
    <citation type="submission" date="2021-12" db="EMBL/GenBank/DDBJ databases">
        <authorList>
            <person name="Zaccaron A."/>
            <person name="Stergiopoulos I."/>
        </authorList>
    </citation>
    <scope>NUCLEOTIDE SEQUENCE</scope>
    <source>
        <strain evidence="4">Race5_Kim</strain>
    </source>
</reference>
<accession>A0A9Q8LGA5</accession>
<dbReference type="PROSITE" id="PS50048">
    <property type="entry name" value="ZN2_CY6_FUNGAL_2"/>
    <property type="match status" value="1"/>
</dbReference>
<evidence type="ECO:0000259" key="3">
    <source>
        <dbReference type="PROSITE" id="PS50048"/>
    </source>
</evidence>
<evidence type="ECO:0000313" key="5">
    <source>
        <dbReference type="Proteomes" id="UP000756132"/>
    </source>
</evidence>
<dbReference type="OrthoDB" id="5394557at2759"/>
<feature type="region of interest" description="Disordered" evidence="2">
    <location>
        <begin position="336"/>
        <end position="379"/>
    </location>
</feature>
<evidence type="ECO:0000313" key="4">
    <source>
        <dbReference type="EMBL" id="UJO16857.1"/>
    </source>
</evidence>
<dbReference type="GO" id="GO:0008270">
    <property type="term" value="F:zinc ion binding"/>
    <property type="evidence" value="ECO:0007669"/>
    <property type="project" value="InterPro"/>
</dbReference>
<evidence type="ECO:0000256" key="1">
    <source>
        <dbReference type="ARBA" id="ARBA00023242"/>
    </source>
</evidence>
<dbReference type="Pfam" id="PF00172">
    <property type="entry name" value="Zn_clus"/>
    <property type="match status" value="1"/>
</dbReference>
<dbReference type="EMBL" id="CP090166">
    <property type="protein sequence ID" value="UJO16857.1"/>
    <property type="molecule type" value="Genomic_DNA"/>
</dbReference>
<dbReference type="CDD" id="cd00067">
    <property type="entry name" value="GAL4"/>
    <property type="match status" value="1"/>
</dbReference>
<dbReference type="GeneID" id="71984161"/>
<gene>
    <name evidence="4" type="ORF">CLAFUR5_04283</name>
</gene>
<keyword evidence="5" id="KW-1185">Reference proteome</keyword>
<protein>
    <recommendedName>
        <fullName evidence="3">Zn(2)-C6 fungal-type domain-containing protein</fullName>
    </recommendedName>
</protein>
<feature type="compositionally biased region" description="Low complexity" evidence="2">
    <location>
        <begin position="349"/>
        <end position="362"/>
    </location>
</feature>
<dbReference type="SMART" id="SM00066">
    <property type="entry name" value="GAL4"/>
    <property type="match status" value="1"/>
</dbReference>
<feature type="region of interest" description="Disordered" evidence="2">
    <location>
        <begin position="394"/>
        <end position="439"/>
    </location>
</feature>
<dbReference type="RefSeq" id="XP_047761223.1">
    <property type="nucleotide sequence ID" value="XM_047903431.1"/>
</dbReference>
<dbReference type="GO" id="GO:0000981">
    <property type="term" value="F:DNA-binding transcription factor activity, RNA polymerase II-specific"/>
    <property type="evidence" value="ECO:0007669"/>
    <property type="project" value="InterPro"/>
</dbReference>
<dbReference type="Gene3D" id="4.10.240.10">
    <property type="entry name" value="Zn(2)-C6 fungal-type DNA-binding domain"/>
    <property type="match status" value="1"/>
</dbReference>
<dbReference type="AlphaFoldDB" id="A0A9Q8LGA5"/>
<dbReference type="InterPro" id="IPR001138">
    <property type="entry name" value="Zn2Cys6_DnaBD"/>
</dbReference>
<keyword evidence="1" id="KW-0539">Nucleus</keyword>
<name>A0A9Q8LGA5_PASFU</name>
<feature type="domain" description="Zn(2)-C6 fungal-type" evidence="3">
    <location>
        <begin position="83"/>
        <end position="119"/>
    </location>
</feature>
<evidence type="ECO:0000256" key="2">
    <source>
        <dbReference type="SAM" id="MobiDB-lite"/>
    </source>
</evidence>
<dbReference type="KEGG" id="ffu:CLAFUR5_04283"/>
<feature type="compositionally biased region" description="Low complexity" evidence="2">
    <location>
        <begin position="403"/>
        <end position="429"/>
    </location>
</feature>
<dbReference type="InterPro" id="IPR036864">
    <property type="entry name" value="Zn2-C6_fun-type_DNA-bd_sf"/>
</dbReference>
<dbReference type="SUPFAM" id="SSF57701">
    <property type="entry name" value="Zn2/Cys6 DNA-binding domain"/>
    <property type="match status" value="1"/>
</dbReference>
<reference evidence="4" key="2">
    <citation type="journal article" date="2022" name="Microb. Genom.">
        <title>A chromosome-scale genome assembly of the tomato pathogen Cladosporium fulvum reveals a compartmentalized genome architecture and the presence of a dispensable chromosome.</title>
        <authorList>
            <person name="Zaccaron A.Z."/>
            <person name="Chen L.H."/>
            <person name="Samaras A."/>
            <person name="Stergiopoulos I."/>
        </authorList>
    </citation>
    <scope>NUCLEOTIDE SEQUENCE</scope>
    <source>
        <strain evidence="4">Race5_Kim</strain>
    </source>
</reference>
<proteinExistence type="predicted"/>
<sequence length="551" mass="59053">MMMTQSYYGGDFDAFNRPGHRAPTAAHYDRSVPYTHGYYEHPPHPHHELRSEYVGRSGSRTVIAEPSPEAGPHGHARRRIQVACSRCRRRKIKCTGDPGDGSGCSACRSAGTDRNQCTFIRVGSKEMPMPGIDLMATNSAVPPVAPASAAYSADVTAGAYDASMYQTTHHHPSLPMLQTRTAYPEYDPYNASPVDDYTYASSSMPRQQSFSSTYGAESFRPWPSTSVSAPATTASMYYEPGSAFSFGTLQANGPFPASSISRLPSVTGEAFSPLNMGSLHSSLPTQTVQERRLPAPYTQSYTQQGYANGDVPQIRPLASFSEPQRAHLDSINNTRGSMSWANEMPPMPSVSRVGSVSSLTSSQYQQHHGLPLSSSASSTSSISADSAVLGYQFSASSGSPEVSPTSGASMAESSSSNSSSSTATSSMMPPSNPNIRYSASSTYHGLPALSSAAESPRPQSSREAAAASLYSYSTGVDHAATERQPIHGGAEDVHYAAAAATPQLQQQNYPPMRHPQPQHAASVDELRRRSSYDQRAATAHRMSVQNLNGRY</sequence>